<dbReference type="OrthoDB" id="9050348at2759"/>
<protein>
    <submittedName>
        <fullName evidence="1">Alternative protein PSG7</fullName>
    </submittedName>
</protein>
<dbReference type="ChiTaRS" id="PSG7">
    <property type="organism name" value="human"/>
</dbReference>
<evidence type="ECO:0000313" key="1">
    <source>
        <dbReference type="EMBL" id="CCQ43189.1"/>
    </source>
</evidence>
<organism evidence="1">
    <name type="scientific">Homo sapiens</name>
    <name type="common">Human</name>
    <dbReference type="NCBI Taxonomy" id="9606"/>
    <lineage>
        <taxon>Eukaryota</taxon>
        <taxon>Metazoa</taxon>
        <taxon>Chordata</taxon>
        <taxon>Craniata</taxon>
        <taxon>Vertebrata</taxon>
        <taxon>Euteleostomi</taxon>
        <taxon>Mammalia</taxon>
        <taxon>Eutheria</taxon>
        <taxon>Euarchontoglires</taxon>
        <taxon>Primates</taxon>
        <taxon>Haplorrhini</taxon>
        <taxon>Catarrhini</taxon>
        <taxon>Hominidae</taxon>
        <taxon>Homo</taxon>
    </lineage>
</organism>
<name>L8E7R9_HUMAN</name>
<dbReference type="AlphaFoldDB" id="L8E7R9"/>
<reference evidence="1" key="1">
    <citation type="journal article" date="2013" name="PLoS ONE">
        <title>Direct detection of alternative open reading frames translation products in human significantly expands the proteome.</title>
        <authorList>
            <person name="Vanderperre B."/>
            <person name="Lucier J.-F."/>
            <person name="Motard J."/>
            <person name="Tremblay G."/>
            <person name="Vanderperre S."/>
            <person name="Wisztorski M."/>
            <person name="Salzet M."/>
            <person name="Boisvert F.-M."/>
            <person name="Roucou X."/>
        </authorList>
    </citation>
    <scope>NUCLEOTIDE SEQUENCE</scope>
</reference>
<accession>L8E7R9</accession>
<sequence length="48" mass="5568">MGKSLYLMSEPLRTHQNVQHHNNSCSNCKQGKQVDDFTLWTAFPKMSE</sequence>
<dbReference type="EMBL" id="HF583692">
    <property type="protein sequence ID" value="CCQ43189.1"/>
    <property type="molecule type" value="Genomic_DNA"/>
</dbReference>
<gene>
    <name evidence="1" type="primary">PSG7</name>
</gene>
<proteinExistence type="predicted"/>